<dbReference type="WBParaSite" id="HPLM_0000835401-mRNA-1">
    <property type="protein sequence ID" value="HPLM_0000835401-mRNA-1"/>
    <property type="gene ID" value="HPLM_0000835401"/>
</dbReference>
<evidence type="ECO:0000256" key="6">
    <source>
        <dbReference type="RuleBase" id="RU003345"/>
    </source>
</evidence>
<dbReference type="PROSITE" id="PS00687">
    <property type="entry name" value="ALDEHYDE_DEHYDR_GLU"/>
    <property type="match status" value="1"/>
</dbReference>
<dbReference type="AlphaFoldDB" id="A0A158QMG1"/>
<dbReference type="InterPro" id="IPR016162">
    <property type="entry name" value="Ald_DH_N"/>
</dbReference>
<keyword evidence="9" id="KW-1185">Reference proteome</keyword>
<name>A0A158QMG1_HAEPC</name>
<evidence type="ECO:0000256" key="1">
    <source>
        <dbReference type="ARBA" id="ARBA00009986"/>
    </source>
</evidence>
<proteinExistence type="inferred from homology"/>
<dbReference type="FunFam" id="3.40.605.10:FF:000026">
    <property type="entry name" value="Aldehyde dehydrogenase, putative"/>
    <property type="match status" value="1"/>
</dbReference>
<dbReference type="SUPFAM" id="SSF53720">
    <property type="entry name" value="ALDH-like"/>
    <property type="match status" value="1"/>
</dbReference>
<dbReference type="EMBL" id="UZAF01016840">
    <property type="protein sequence ID" value="VDO34585.1"/>
    <property type="molecule type" value="Genomic_DNA"/>
</dbReference>
<evidence type="ECO:0000256" key="3">
    <source>
        <dbReference type="ARBA" id="ARBA00023027"/>
    </source>
</evidence>
<comment type="similarity">
    <text evidence="1 6">Belongs to the aldehyde dehydrogenase family.</text>
</comment>
<feature type="domain" description="Aldehyde dehydrogenase" evidence="7">
    <location>
        <begin position="147"/>
        <end position="470"/>
    </location>
</feature>
<reference evidence="10" key="1">
    <citation type="submission" date="2016-04" db="UniProtKB">
        <authorList>
            <consortium name="WormBaseParasite"/>
        </authorList>
    </citation>
    <scope>IDENTIFICATION</scope>
</reference>
<sequence length="479" mass="52376">MLRTLLSRVSPQLRRASSAPPAISNVEPKFTKLFINNEWVDAASGKTFKTFHPATNKLITDVAEADKADVDKAVKAASDAFRLGSPWRRMDASQRGVLMNKLADLMERDKVYLASLETLDNGKPYAESFFADVTLAINCIRTSYLQWNFPILMQAWKLGPALAMGNVVVMKPAEQTPLTALHVASLIKEAGFPPGVVNLLPGYGPTAGHAISSHQEVDKVAFTGSTEIGRIVMRAAAESNVKKVTLELGGKSPNIIFSDADLDSAIHLAHLGIFFNQGQVCCAGSRVFVEGKIYDDFIARSKELAEKRKLGNPFDLQTEQGPQIDEEQLKTIQRYVESGKKQGAQLVTGGKKWGDKGFFFEPTIFANVKDEMVIAQEEIFGPVMSVIRFDSMDHLVEIANNTIYGLAAGVVTKDLDKALYVANNIRAGSVWVNCYHAFDAAAPFGGYKQSGIGRELGEYGLEAYTEVKTVTIKVSQKNS</sequence>
<feature type="active site" evidence="5">
    <location>
        <position position="247"/>
    </location>
</feature>
<dbReference type="PROSITE" id="PS00070">
    <property type="entry name" value="ALDEHYDE_DEHYDR_CYS"/>
    <property type="match status" value="1"/>
</dbReference>
<evidence type="ECO:0000259" key="7">
    <source>
        <dbReference type="Pfam" id="PF00171"/>
    </source>
</evidence>
<dbReference type="InterPro" id="IPR016161">
    <property type="entry name" value="Ald_DH/histidinol_DH"/>
</dbReference>
<feature type="domain" description="Aldehyde dehydrogenase" evidence="7">
    <location>
        <begin position="39"/>
        <end position="142"/>
    </location>
</feature>
<dbReference type="Pfam" id="PF00171">
    <property type="entry name" value="Aldedh"/>
    <property type="match status" value="2"/>
</dbReference>
<dbReference type="InterPro" id="IPR016163">
    <property type="entry name" value="Ald_DH_C"/>
</dbReference>
<gene>
    <name evidence="8" type="ORF">HPLM_LOCUS8346</name>
</gene>
<dbReference type="FunFam" id="3.40.309.10:FF:000001">
    <property type="entry name" value="Mitochondrial aldehyde dehydrogenase 2"/>
    <property type="match status" value="1"/>
</dbReference>
<dbReference type="Proteomes" id="UP000268014">
    <property type="component" value="Unassembled WGS sequence"/>
</dbReference>
<dbReference type="GO" id="GO:0004029">
    <property type="term" value="F:aldehyde dehydrogenase (NAD+) activity"/>
    <property type="evidence" value="ECO:0007669"/>
    <property type="project" value="UniProtKB-EC"/>
</dbReference>
<evidence type="ECO:0000256" key="4">
    <source>
        <dbReference type="ARBA" id="ARBA00024226"/>
    </source>
</evidence>
<dbReference type="EC" id="1.2.1.3" evidence="4"/>
<keyword evidence="2 6" id="KW-0560">Oxidoreductase</keyword>
<dbReference type="STRING" id="6290.A0A158QMG1"/>
<accession>A0A158QMG1</accession>
<dbReference type="InterPro" id="IPR029510">
    <property type="entry name" value="Ald_DH_CS_GLU"/>
</dbReference>
<evidence type="ECO:0000256" key="5">
    <source>
        <dbReference type="PROSITE-ProRule" id="PRU10007"/>
    </source>
</evidence>
<protein>
    <recommendedName>
        <fullName evidence="4">aldehyde dehydrogenase (NAD(+))</fullName>
        <ecNumber evidence="4">1.2.1.3</ecNumber>
    </recommendedName>
</protein>
<evidence type="ECO:0000313" key="10">
    <source>
        <dbReference type="WBParaSite" id="HPLM_0000835401-mRNA-1"/>
    </source>
</evidence>
<dbReference type="InterPro" id="IPR016160">
    <property type="entry name" value="Ald_DH_CS_CYS"/>
</dbReference>
<dbReference type="FunFam" id="3.40.605.10:FF:000029">
    <property type="entry name" value="Aldehyde dehydrogenase, mitochondrial"/>
    <property type="match status" value="2"/>
</dbReference>
<organism evidence="10">
    <name type="scientific">Haemonchus placei</name>
    <name type="common">Barber's pole worm</name>
    <dbReference type="NCBI Taxonomy" id="6290"/>
    <lineage>
        <taxon>Eukaryota</taxon>
        <taxon>Metazoa</taxon>
        <taxon>Ecdysozoa</taxon>
        <taxon>Nematoda</taxon>
        <taxon>Chromadorea</taxon>
        <taxon>Rhabditida</taxon>
        <taxon>Rhabditina</taxon>
        <taxon>Rhabditomorpha</taxon>
        <taxon>Strongyloidea</taxon>
        <taxon>Trichostrongylidae</taxon>
        <taxon>Haemonchus</taxon>
    </lineage>
</organism>
<reference evidence="8 9" key="2">
    <citation type="submission" date="2018-11" db="EMBL/GenBank/DDBJ databases">
        <authorList>
            <consortium name="Pathogen Informatics"/>
        </authorList>
    </citation>
    <scope>NUCLEOTIDE SEQUENCE [LARGE SCALE GENOMIC DNA]</scope>
    <source>
        <strain evidence="8 9">MHpl1</strain>
    </source>
</reference>
<dbReference type="OrthoDB" id="310895at2759"/>
<evidence type="ECO:0000256" key="2">
    <source>
        <dbReference type="ARBA" id="ARBA00023002"/>
    </source>
</evidence>
<dbReference type="InterPro" id="IPR015590">
    <property type="entry name" value="Aldehyde_DH_dom"/>
</dbReference>
<evidence type="ECO:0000313" key="8">
    <source>
        <dbReference type="EMBL" id="VDO34585.1"/>
    </source>
</evidence>
<dbReference type="PANTHER" id="PTHR11699">
    <property type="entry name" value="ALDEHYDE DEHYDROGENASE-RELATED"/>
    <property type="match status" value="1"/>
</dbReference>
<keyword evidence="3" id="KW-0520">NAD</keyword>
<dbReference type="OMA" id="WINLSQA"/>
<dbReference type="Gene3D" id="3.40.309.10">
    <property type="entry name" value="Aldehyde Dehydrogenase, Chain A, domain 2"/>
    <property type="match status" value="1"/>
</dbReference>
<evidence type="ECO:0000313" key="9">
    <source>
        <dbReference type="Proteomes" id="UP000268014"/>
    </source>
</evidence>
<dbReference type="Gene3D" id="3.40.605.10">
    <property type="entry name" value="Aldehyde Dehydrogenase, Chain A, domain 1"/>
    <property type="match status" value="2"/>
</dbReference>